<evidence type="ECO:0000256" key="1">
    <source>
        <dbReference type="SAM" id="Phobius"/>
    </source>
</evidence>
<reference evidence="2" key="1">
    <citation type="submission" date="2019-08" db="EMBL/GenBank/DDBJ databases">
        <authorList>
            <person name="Kucharzyk K."/>
            <person name="Murdoch R.W."/>
            <person name="Higgins S."/>
            <person name="Loffler F."/>
        </authorList>
    </citation>
    <scope>NUCLEOTIDE SEQUENCE</scope>
</reference>
<protein>
    <submittedName>
        <fullName evidence="2">Uncharacterized protein</fullName>
    </submittedName>
</protein>
<keyword evidence="1" id="KW-0472">Membrane</keyword>
<comment type="caution">
    <text evidence="2">The sequence shown here is derived from an EMBL/GenBank/DDBJ whole genome shotgun (WGS) entry which is preliminary data.</text>
</comment>
<organism evidence="2">
    <name type="scientific">bioreactor metagenome</name>
    <dbReference type="NCBI Taxonomy" id="1076179"/>
    <lineage>
        <taxon>unclassified sequences</taxon>
        <taxon>metagenomes</taxon>
        <taxon>ecological metagenomes</taxon>
    </lineage>
</organism>
<keyword evidence="1" id="KW-1133">Transmembrane helix</keyword>
<dbReference type="AlphaFoldDB" id="A0A644SNA9"/>
<proteinExistence type="predicted"/>
<sequence>MMNKTTSERNLFLISASSIFFWLGLRMIQGVSVRLVRDIMVYSNSNNILTYVIGVIVEVSLIVYGILYLYKKLKTETLSEGNFFKISVIIMFIGYILNFINPFLYNFFDMNIYNTNITKYLEFYSSLYVSIIQFIAEIFPIIFIGYVVMKSKSQPQS</sequence>
<feature type="transmembrane region" description="Helical" evidence="1">
    <location>
        <begin position="48"/>
        <end position="70"/>
    </location>
</feature>
<accession>A0A644SNA9</accession>
<keyword evidence="1" id="KW-0812">Transmembrane</keyword>
<name>A0A644SNA9_9ZZZZ</name>
<feature type="transmembrane region" description="Helical" evidence="1">
    <location>
        <begin position="82"/>
        <end position="105"/>
    </location>
</feature>
<dbReference type="EMBL" id="VSSQ01000002">
    <property type="protein sequence ID" value="MPL56123.1"/>
    <property type="molecule type" value="Genomic_DNA"/>
</dbReference>
<gene>
    <name evidence="2" type="ORF">SDC9_01605</name>
</gene>
<feature type="transmembrane region" description="Helical" evidence="1">
    <location>
        <begin position="12"/>
        <end position="28"/>
    </location>
</feature>
<feature type="transmembrane region" description="Helical" evidence="1">
    <location>
        <begin position="125"/>
        <end position="149"/>
    </location>
</feature>
<evidence type="ECO:0000313" key="2">
    <source>
        <dbReference type="EMBL" id="MPL56123.1"/>
    </source>
</evidence>